<evidence type="ECO:0000256" key="4">
    <source>
        <dbReference type="ARBA" id="ARBA00023167"/>
    </source>
</evidence>
<dbReference type="SFLD" id="SFLDS00014">
    <property type="entry name" value="RuBisCO"/>
    <property type="match status" value="1"/>
</dbReference>
<dbReference type="PANTHER" id="PTHR42704:SF17">
    <property type="entry name" value="RIBULOSE BISPHOSPHATE CARBOXYLASE LARGE CHAIN"/>
    <property type="match status" value="1"/>
</dbReference>
<organism evidence="9 10">
    <name type="scientific">Fictibacillus terranigra</name>
    <dbReference type="NCBI Taxonomy" id="3058424"/>
    <lineage>
        <taxon>Bacteria</taxon>
        <taxon>Bacillati</taxon>
        <taxon>Bacillota</taxon>
        <taxon>Bacilli</taxon>
        <taxon>Bacillales</taxon>
        <taxon>Fictibacillaceae</taxon>
        <taxon>Fictibacillus</taxon>
    </lineage>
</organism>
<keyword evidence="3" id="KW-0460">Magnesium</keyword>
<evidence type="ECO:0000259" key="8">
    <source>
        <dbReference type="Pfam" id="PF02788"/>
    </source>
</evidence>
<evidence type="ECO:0000259" key="7">
    <source>
        <dbReference type="Pfam" id="PF00016"/>
    </source>
</evidence>
<evidence type="ECO:0000256" key="5">
    <source>
        <dbReference type="ARBA" id="ARBA00023235"/>
    </source>
</evidence>
<comment type="similarity">
    <text evidence="6">Belongs to the RuBisCO large chain family.</text>
</comment>
<dbReference type="Proteomes" id="UP001168694">
    <property type="component" value="Unassembled WGS sequence"/>
</dbReference>
<dbReference type="SUPFAM" id="SSF54966">
    <property type="entry name" value="RuBisCO, large subunit, small (N-terminal) domain"/>
    <property type="match status" value="1"/>
</dbReference>
<reference evidence="9" key="1">
    <citation type="submission" date="2023-06" db="EMBL/GenBank/DDBJ databases">
        <title>Draft Genome Sequences of Representative Paenibacillus Polymyxa, Bacillus cereus, Fictibacillus sp., and Brevibacillus agri Strains Isolated from Amazonian Dark Earth.</title>
        <authorList>
            <person name="Pellegrinetti T.A."/>
            <person name="Cunha I.C.M."/>
            <person name="Chaves M.G."/>
            <person name="Freitas A.S."/>
            <person name="Silva A.V.R."/>
            <person name="Tsai S.M."/>
            <person name="Mendes L.W."/>
        </authorList>
    </citation>
    <scope>NUCLEOTIDE SEQUENCE</scope>
    <source>
        <strain evidence="9">CENA-BCM004</strain>
    </source>
</reference>
<dbReference type="SFLD" id="SFLDF00157">
    <property type="entry name" value="2_3-diketo-5-methylthiopentyl"/>
    <property type="match status" value="1"/>
</dbReference>
<feature type="domain" description="Ribulose bisphosphate carboxylase large subunit C-terminal" evidence="7">
    <location>
        <begin position="121"/>
        <end position="401"/>
    </location>
</feature>
<evidence type="ECO:0000313" key="10">
    <source>
        <dbReference type="Proteomes" id="UP001168694"/>
    </source>
</evidence>
<sequence length="406" mass="44776">MAAAVEDYVLATYLLHGNVNYHKKAHDIAIGLTVGTWTELTKEQQQKMMQHKGKVFDIHEIDSEPRKAFITIGYPITNMTPDLPSILTTVFGKLSMDGQIKLMDLELPDSFIAQFPGPRFGIKGVRNLLGVNERPLLMSIFKQCIGLSLVELDEEYQKQIAGGVDLVKDDEIFFTRDPNDVVQRIKQMEKRNRELQEQSGKKVLYAVNLTGPVTELTERAKRYVGEGASCLLLNVFPYGLDILHRLAQDPDINVPIMAHPSFSGALYPSAEFGVAAPLLLGKIMRWAGADMTLYPSPYGSVTMPKEDSLKIASHLRSANKYHVRAFPVPSAGVYPGLVPLLYRDFGNEVIVNAGGGIHGHPQGATAGAKAFIHAIEAVTTGRSLEEYALQSPELYTAIQKWGVKAT</sequence>
<dbReference type="NCBIfam" id="NF007095">
    <property type="entry name" value="PRK09549.1"/>
    <property type="match status" value="1"/>
</dbReference>
<dbReference type="PANTHER" id="PTHR42704">
    <property type="entry name" value="RIBULOSE BISPHOSPHATE CARBOXYLASE"/>
    <property type="match status" value="1"/>
</dbReference>
<keyword evidence="2" id="KW-0479">Metal-binding</keyword>
<dbReference type="EMBL" id="JAUHLN010000001">
    <property type="protein sequence ID" value="MDN4072817.1"/>
    <property type="molecule type" value="Genomic_DNA"/>
</dbReference>
<comment type="caution">
    <text evidence="9">The sequence shown here is derived from an EMBL/GenBank/DDBJ whole genome shotgun (WGS) entry which is preliminary data.</text>
</comment>
<dbReference type="EC" id="5.3.2.5" evidence="9"/>
<evidence type="ECO:0000256" key="1">
    <source>
        <dbReference type="ARBA" id="ARBA00022605"/>
    </source>
</evidence>
<gene>
    <name evidence="9" type="ORF">QYF49_07200</name>
</gene>
<dbReference type="InterPro" id="IPR036376">
    <property type="entry name" value="RuBisCO_lsu_C_sf"/>
</dbReference>
<dbReference type="InterPro" id="IPR017717">
    <property type="entry name" value="Diketo-Methiopentyl-P_enolase"/>
</dbReference>
<proteinExistence type="inferred from homology"/>
<dbReference type="InterPro" id="IPR036422">
    <property type="entry name" value="RuBisCO_lsu_N_sf"/>
</dbReference>
<evidence type="ECO:0000256" key="2">
    <source>
        <dbReference type="ARBA" id="ARBA00022723"/>
    </source>
</evidence>
<feature type="domain" description="Ribulose bisphosphate carboxylase large subunit ferrodoxin-like N-terminal" evidence="8">
    <location>
        <begin position="8"/>
        <end position="110"/>
    </location>
</feature>
<dbReference type="Pfam" id="PF02788">
    <property type="entry name" value="RuBisCO_large_N"/>
    <property type="match status" value="1"/>
</dbReference>
<evidence type="ECO:0000313" key="9">
    <source>
        <dbReference type="EMBL" id="MDN4072817.1"/>
    </source>
</evidence>
<dbReference type="Gene3D" id="3.30.70.150">
    <property type="entry name" value="RuBisCO large subunit, N-terminal domain"/>
    <property type="match status" value="1"/>
</dbReference>
<evidence type="ECO:0000256" key="3">
    <source>
        <dbReference type="ARBA" id="ARBA00022842"/>
    </source>
</evidence>
<dbReference type="SFLD" id="SFLDG00301">
    <property type="entry name" value="RuBisCO-like_proteins"/>
    <property type="match status" value="1"/>
</dbReference>
<protein>
    <submittedName>
        <fullName evidence="9">2,3-diketo-5-methylthiopentyl-1-phosphate enolase</fullName>
        <ecNumber evidence="9">5.3.2.5</ecNumber>
    </submittedName>
</protein>
<keyword evidence="1" id="KW-0028">Amino-acid biosynthesis</keyword>
<name>A0ABT8E4H8_9BACL</name>
<accession>A0ABT8E4H8</accession>
<dbReference type="GO" id="GO:0043715">
    <property type="term" value="F:2,3-diketo-5-methylthiopentyl-1-phosphate enolase activity"/>
    <property type="evidence" value="ECO:0007669"/>
    <property type="project" value="UniProtKB-EC"/>
</dbReference>
<dbReference type="RefSeq" id="WP_290398902.1">
    <property type="nucleotide sequence ID" value="NZ_JAUHLN010000001.1"/>
</dbReference>
<keyword evidence="5 9" id="KW-0413">Isomerase</keyword>
<dbReference type="InterPro" id="IPR033966">
    <property type="entry name" value="RuBisCO"/>
</dbReference>
<dbReference type="Pfam" id="PF00016">
    <property type="entry name" value="RuBisCO_large"/>
    <property type="match status" value="1"/>
</dbReference>
<keyword evidence="4" id="KW-0486">Methionine biosynthesis</keyword>
<keyword evidence="10" id="KW-1185">Reference proteome</keyword>
<dbReference type="Gene3D" id="3.20.20.110">
    <property type="entry name" value="Ribulose bisphosphate carboxylase, large subunit, C-terminal domain"/>
    <property type="match status" value="1"/>
</dbReference>
<dbReference type="InterPro" id="IPR017443">
    <property type="entry name" value="RuBisCO_lsu_fd_N"/>
</dbReference>
<evidence type="ECO:0000256" key="6">
    <source>
        <dbReference type="RuleBase" id="RU003834"/>
    </source>
</evidence>
<dbReference type="SUPFAM" id="SSF51649">
    <property type="entry name" value="RuBisCo, C-terminal domain"/>
    <property type="match status" value="1"/>
</dbReference>
<dbReference type="InterPro" id="IPR000685">
    <property type="entry name" value="RuBisCO_lsu_C"/>
</dbReference>